<proteinExistence type="predicted"/>
<gene>
    <name evidence="3" type="ORF">FSB_LOCUS51007</name>
</gene>
<evidence type="ECO:0000256" key="2">
    <source>
        <dbReference type="SAM" id="MobiDB-lite"/>
    </source>
</evidence>
<organism evidence="3">
    <name type="scientific">Fagus sylvatica</name>
    <name type="common">Beechnut</name>
    <dbReference type="NCBI Taxonomy" id="28930"/>
    <lineage>
        <taxon>Eukaryota</taxon>
        <taxon>Viridiplantae</taxon>
        <taxon>Streptophyta</taxon>
        <taxon>Embryophyta</taxon>
        <taxon>Tracheophyta</taxon>
        <taxon>Spermatophyta</taxon>
        <taxon>Magnoliopsida</taxon>
        <taxon>eudicotyledons</taxon>
        <taxon>Gunneridae</taxon>
        <taxon>Pentapetalae</taxon>
        <taxon>rosids</taxon>
        <taxon>fabids</taxon>
        <taxon>Fagales</taxon>
        <taxon>Fagaceae</taxon>
        <taxon>Fagus</taxon>
    </lineage>
</organism>
<evidence type="ECO:0000313" key="3">
    <source>
        <dbReference type="EMBL" id="SPD23125.1"/>
    </source>
</evidence>
<evidence type="ECO:0000256" key="1">
    <source>
        <dbReference type="SAM" id="Coils"/>
    </source>
</evidence>
<feature type="region of interest" description="Disordered" evidence="2">
    <location>
        <begin position="960"/>
        <end position="986"/>
    </location>
</feature>
<feature type="compositionally biased region" description="Basic and acidic residues" evidence="2">
    <location>
        <begin position="140"/>
        <end position="149"/>
    </location>
</feature>
<dbReference type="AlphaFoldDB" id="A0A2N9IFP9"/>
<feature type="coiled-coil region" evidence="1">
    <location>
        <begin position="875"/>
        <end position="909"/>
    </location>
</feature>
<name>A0A2N9IFP9_FAGSY</name>
<accession>A0A2N9IFP9</accession>
<feature type="coiled-coil region" evidence="1">
    <location>
        <begin position="301"/>
        <end position="363"/>
    </location>
</feature>
<sequence length="1027" mass="113384">MAAIPMPNDRSARENSDDGAAFLIGARKTPLLSLQAAAARERSAGKLEFRGLQCLAELGCSEIAPVHAKTPGNAIPTNGANCSGILFLTPSISEKMPIQRRTINIGSVLGTLAPEPSETSNVPLASEFLEGESVMKKRKKGEEEAEATKEQQALIQAEPSVTKSPSKKGKGKDNRNLQKAAGHISHKRKHQKELPAPWKCEFYVDGRPVNKDDSVWKSKGVRGGQIADAVGSALLLPKDMKAWKGNDSTQMIENLKRDSVVAVQGVFEAGYRLIETERLLNESLVENDRLREVENTVSAKIREVESQHKTAEEGLQTTECQLVEISAKLEQERDRSSGFQAEIDKLRAELAEARQVSSNAENAAQAFYDQGFKEAAGSLRLQLRQECNIYFLKGWVSALKQAVVDDSSELYVLGRDYRPFNSGTPKNLEEAYVDVLEDREAVDDLTALETAEALGHQERAQTEEVQDVEKDVSDKEDNCAPNVFRIVMGTAVLMEKLGLNLTVHDITYVYSLQTTGRDQYTLVARNVDRKLVTELPDSSKGRDKDFLVITGNWQNPHIYCPLNPGVPDKEFTAKKVELMERRTVEYLLKNPCFIDSGGRPRAASVLLDYVPSYKSFQKGPTVKNFNQAEVTVSRPGKSQEEIIEAVPLTAKKGVQVPQLVAPLSDPEFVPSLESSEVGLPIIRFPSIFDPNPNPAEEMPIQKRSINISAVLGTSALETSGTSPPGFSQGEDVMRRKRKRGEGQSDDANGQEGSSPPQPPKAKASKKGKSKPDRALQKAAGLAPLRHKHQDDPKQPWSFSFLLENRAVDEGDSVLKSGKNIRGGQVAEAVGKALLLPKDMKVWQEKRSKHMLENLKRDSILVVELRKKLDWEYTSSSQLRTENGQLKDALTKAEAKVQKAEEEAQAYYDQGFTEAADSLQSQLKGECNKFFIQGWHKALDKAGVDDASELYDLAHRHRPFMPEEHDGEAGEEAAEDSLAPGSHEVCNEPVLADNLEMTEDQADDQIQTVEFREGEDGSDVEENIDVIN</sequence>
<feature type="compositionally biased region" description="Polar residues" evidence="2">
    <location>
        <begin position="151"/>
        <end position="164"/>
    </location>
</feature>
<dbReference type="EMBL" id="OIVN01005569">
    <property type="protein sequence ID" value="SPD23125.1"/>
    <property type="molecule type" value="Genomic_DNA"/>
</dbReference>
<reference evidence="3" key="1">
    <citation type="submission" date="2018-02" db="EMBL/GenBank/DDBJ databases">
        <authorList>
            <person name="Cohen D.B."/>
            <person name="Kent A.D."/>
        </authorList>
    </citation>
    <scope>NUCLEOTIDE SEQUENCE</scope>
</reference>
<keyword evidence="1" id="KW-0175">Coiled coil</keyword>
<protein>
    <submittedName>
        <fullName evidence="3">Uncharacterized protein</fullName>
    </submittedName>
</protein>
<feature type="compositionally biased region" description="Polar residues" evidence="2">
    <location>
        <begin position="715"/>
        <end position="725"/>
    </location>
</feature>
<feature type="region of interest" description="Disordered" evidence="2">
    <location>
        <begin position="133"/>
        <end position="193"/>
    </location>
</feature>
<feature type="region of interest" description="Disordered" evidence="2">
    <location>
        <begin position="715"/>
        <end position="777"/>
    </location>
</feature>